<keyword evidence="3" id="KW-0862">Zinc</keyword>
<gene>
    <name evidence="5" type="ORF">R5R35_006262</name>
</gene>
<dbReference type="GO" id="GO:0017136">
    <property type="term" value="F:histone deacetylase activity, NAD-dependent"/>
    <property type="evidence" value="ECO:0007669"/>
    <property type="project" value="TreeGrafter"/>
</dbReference>
<accession>A0AAN9VZ18</accession>
<dbReference type="Proteomes" id="UP001378592">
    <property type="component" value="Unassembled WGS sequence"/>
</dbReference>
<sequence length="271" mass="30687">MKIFLSSNSKILVLTGAGISTESGIPDYRSEGVGLYAQSTSRPIQFQDFVKSPRLRKRYWARNYVGWPRFSSIVPNVTHFALRRLESEMRLSSIVTQNVDELHRKAGCKNVVELHGSAYRVICLHCRYEVHRHLFQETLNKLNPSISIVSQSVRPDGDVDLPQDFVEQFVVPNCPDCSGILKPDIVFFGDNVPRERVDFVKNLVNTSDALLVLGSSLFVFSGYRFILQAAELEKQIAIVNIGETRGDKHAHLKIDKKCGEIFSNLFENELT</sequence>
<dbReference type="Pfam" id="PF02146">
    <property type="entry name" value="SIR2"/>
    <property type="match status" value="1"/>
</dbReference>
<feature type="binding site" evidence="3">
    <location>
        <position position="174"/>
    </location>
    <ligand>
        <name>Zn(2+)</name>
        <dbReference type="ChEBI" id="CHEBI:29105"/>
    </ligand>
</feature>
<dbReference type="GO" id="GO:0070403">
    <property type="term" value="F:NAD+ binding"/>
    <property type="evidence" value="ECO:0007669"/>
    <property type="project" value="InterPro"/>
</dbReference>
<dbReference type="NCBIfam" id="NF003738">
    <property type="entry name" value="PRK05333.1"/>
    <property type="match status" value="1"/>
</dbReference>
<dbReference type="Gene3D" id="3.40.50.1220">
    <property type="entry name" value="TPP-binding domain"/>
    <property type="match status" value="1"/>
</dbReference>
<protein>
    <recommendedName>
        <fullName evidence="4">Deacetylase sirtuin-type domain-containing protein</fullName>
    </recommendedName>
</protein>
<evidence type="ECO:0000256" key="1">
    <source>
        <dbReference type="ARBA" id="ARBA00022679"/>
    </source>
</evidence>
<organism evidence="5 6">
    <name type="scientific">Gryllus longicercus</name>
    <dbReference type="NCBI Taxonomy" id="2509291"/>
    <lineage>
        <taxon>Eukaryota</taxon>
        <taxon>Metazoa</taxon>
        <taxon>Ecdysozoa</taxon>
        <taxon>Arthropoda</taxon>
        <taxon>Hexapoda</taxon>
        <taxon>Insecta</taxon>
        <taxon>Pterygota</taxon>
        <taxon>Neoptera</taxon>
        <taxon>Polyneoptera</taxon>
        <taxon>Orthoptera</taxon>
        <taxon>Ensifera</taxon>
        <taxon>Gryllidea</taxon>
        <taxon>Grylloidea</taxon>
        <taxon>Gryllidae</taxon>
        <taxon>Gryllinae</taxon>
        <taxon>Gryllus</taxon>
    </lineage>
</organism>
<dbReference type="InterPro" id="IPR029035">
    <property type="entry name" value="DHS-like_NAD/FAD-binding_dom"/>
</dbReference>
<dbReference type="InterPro" id="IPR003000">
    <property type="entry name" value="Sirtuin"/>
</dbReference>
<dbReference type="PANTHER" id="PTHR11085">
    <property type="entry name" value="NAD-DEPENDENT PROTEIN DEACYLASE SIRTUIN-5, MITOCHONDRIAL-RELATED"/>
    <property type="match status" value="1"/>
</dbReference>
<feature type="active site" description="Proton acceptor" evidence="3">
    <location>
        <position position="115"/>
    </location>
</feature>
<evidence type="ECO:0000313" key="6">
    <source>
        <dbReference type="Proteomes" id="UP001378592"/>
    </source>
</evidence>
<keyword evidence="2" id="KW-0520">NAD</keyword>
<evidence type="ECO:0000313" key="5">
    <source>
        <dbReference type="EMBL" id="KAK7874219.1"/>
    </source>
</evidence>
<dbReference type="CDD" id="cd01409">
    <property type="entry name" value="SIRT4"/>
    <property type="match status" value="1"/>
</dbReference>
<dbReference type="GO" id="GO:0005759">
    <property type="term" value="C:mitochondrial matrix"/>
    <property type="evidence" value="ECO:0007669"/>
    <property type="project" value="TreeGrafter"/>
</dbReference>
<feature type="binding site" evidence="3">
    <location>
        <position position="177"/>
    </location>
    <ligand>
        <name>Zn(2+)</name>
        <dbReference type="ChEBI" id="CHEBI:29105"/>
    </ligand>
</feature>
<dbReference type="SUPFAM" id="SSF52467">
    <property type="entry name" value="DHS-like NAD/FAD-binding domain"/>
    <property type="match status" value="1"/>
</dbReference>
<dbReference type="PANTHER" id="PTHR11085:SF10">
    <property type="entry name" value="NAD-DEPENDENT PROTEIN DEACYLASE SIRTUIN-5, MITOCHONDRIAL-RELATED"/>
    <property type="match status" value="1"/>
</dbReference>
<evidence type="ECO:0000256" key="2">
    <source>
        <dbReference type="ARBA" id="ARBA00023027"/>
    </source>
</evidence>
<dbReference type="InterPro" id="IPR026591">
    <property type="entry name" value="Sirtuin_cat_small_dom_sf"/>
</dbReference>
<feature type="domain" description="Deacetylase sirtuin-type" evidence="4">
    <location>
        <begin position="1"/>
        <end position="271"/>
    </location>
</feature>
<dbReference type="GO" id="GO:0046872">
    <property type="term" value="F:metal ion binding"/>
    <property type="evidence" value="ECO:0007669"/>
    <property type="project" value="UniProtKB-KW"/>
</dbReference>
<feature type="binding site" evidence="3">
    <location>
        <position position="126"/>
    </location>
    <ligand>
        <name>Zn(2+)</name>
        <dbReference type="ChEBI" id="CHEBI:29105"/>
    </ligand>
</feature>
<dbReference type="EMBL" id="JAZDUA010000004">
    <property type="protein sequence ID" value="KAK7874219.1"/>
    <property type="molecule type" value="Genomic_DNA"/>
</dbReference>
<dbReference type="PROSITE" id="PS50305">
    <property type="entry name" value="SIRTUIN"/>
    <property type="match status" value="1"/>
</dbReference>
<dbReference type="Gene3D" id="3.30.1600.10">
    <property type="entry name" value="SIR2/SIRT2 'Small Domain"/>
    <property type="match status" value="1"/>
</dbReference>
<evidence type="ECO:0000256" key="3">
    <source>
        <dbReference type="PROSITE-ProRule" id="PRU00236"/>
    </source>
</evidence>
<comment type="caution">
    <text evidence="5">The sequence shown here is derived from an EMBL/GenBank/DDBJ whole genome shotgun (WGS) entry which is preliminary data.</text>
</comment>
<evidence type="ECO:0000259" key="4">
    <source>
        <dbReference type="PROSITE" id="PS50305"/>
    </source>
</evidence>
<keyword evidence="1" id="KW-0808">Transferase</keyword>
<dbReference type="InterPro" id="IPR050134">
    <property type="entry name" value="NAD-dep_sirtuin_deacylases"/>
</dbReference>
<reference evidence="5 6" key="1">
    <citation type="submission" date="2024-03" db="EMBL/GenBank/DDBJ databases">
        <title>The genome assembly and annotation of the cricket Gryllus longicercus Weissman &amp; Gray.</title>
        <authorList>
            <person name="Szrajer S."/>
            <person name="Gray D."/>
            <person name="Ylla G."/>
        </authorList>
    </citation>
    <scope>NUCLEOTIDE SEQUENCE [LARGE SCALE GENOMIC DNA]</scope>
    <source>
        <strain evidence="5">DAG 2021-001</strain>
        <tissue evidence="5">Whole body minus gut</tissue>
    </source>
</reference>
<dbReference type="AlphaFoldDB" id="A0AAN9VZ18"/>
<name>A0AAN9VZ18_9ORTH</name>
<proteinExistence type="predicted"/>
<feature type="binding site" evidence="3">
    <location>
        <position position="123"/>
    </location>
    <ligand>
        <name>Zn(2+)</name>
        <dbReference type="ChEBI" id="CHEBI:29105"/>
    </ligand>
</feature>
<dbReference type="InterPro" id="IPR026590">
    <property type="entry name" value="Ssirtuin_cat_dom"/>
</dbReference>
<keyword evidence="3" id="KW-0479">Metal-binding</keyword>
<keyword evidence="6" id="KW-1185">Reference proteome</keyword>